<dbReference type="GO" id="GO:0008124">
    <property type="term" value="F:4-alpha-hydroxytetrahydrobiopterin dehydratase activity"/>
    <property type="evidence" value="ECO:0007669"/>
    <property type="project" value="UniProtKB-UniRule"/>
</dbReference>
<organism evidence="5 6">
    <name type="scientific">Lentisphaera araneosa HTCC2155</name>
    <dbReference type="NCBI Taxonomy" id="313628"/>
    <lineage>
        <taxon>Bacteria</taxon>
        <taxon>Pseudomonadati</taxon>
        <taxon>Lentisphaerota</taxon>
        <taxon>Lentisphaeria</taxon>
        <taxon>Lentisphaerales</taxon>
        <taxon>Lentisphaeraceae</taxon>
        <taxon>Lentisphaera</taxon>
    </lineage>
</organism>
<protein>
    <recommendedName>
        <fullName evidence="4">Putative pterin-4-alpha-carbinolamine dehydratase</fullName>
        <shortName evidence="4">PHS</shortName>
        <ecNumber evidence="4">4.2.1.96</ecNumber>
    </recommendedName>
    <alternativeName>
        <fullName evidence="4">4-alpha-hydroxy-tetrahydropterin dehydratase</fullName>
    </alternativeName>
    <alternativeName>
        <fullName evidence="4">Pterin carbinolamine dehydratase</fullName>
        <shortName evidence="4">PCD</shortName>
    </alternativeName>
</protein>
<comment type="catalytic activity">
    <reaction evidence="1 4">
        <text>(4aS,6R)-4a-hydroxy-L-erythro-5,6,7,8-tetrahydrobiopterin = (6R)-L-erythro-6,7-dihydrobiopterin + H2O</text>
        <dbReference type="Rhea" id="RHEA:11920"/>
        <dbReference type="ChEBI" id="CHEBI:15377"/>
        <dbReference type="ChEBI" id="CHEBI:15642"/>
        <dbReference type="ChEBI" id="CHEBI:43120"/>
        <dbReference type="EC" id="4.2.1.96"/>
    </reaction>
</comment>
<gene>
    <name evidence="5" type="ORF">LNTAR_14437</name>
</gene>
<proteinExistence type="inferred from homology"/>
<name>A6DHD9_9BACT</name>
<evidence type="ECO:0000313" key="6">
    <source>
        <dbReference type="Proteomes" id="UP000004947"/>
    </source>
</evidence>
<dbReference type="GO" id="GO:0006729">
    <property type="term" value="P:tetrahydrobiopterin biosynthetic process"/>
    <property type="evidence" value="ECO:0007669"/>
    <property type="project" value="InterPro"/>
</dbReference>
<comment type="similarity">
    <text evidence="2 4">Belongs to the pterin-4-alpha-carbinolamine dehydratase family.</text>
</comment>
<accession>A6DHD9</accession>
<dbReference type="Pfam" id="PF01329">
    <property type="entry name" value="Pterin_4a"/>
    <property type="match status" value="1"/>
</dbReference>
<dbReference type="AlphaFoldDB" id="A6DHD9"/>
<dbReference type="SUPFAM" id="SSF55248">
    <property type="entry name" value="PCD-like"/>
    <property type="match status" value="1"/>
</dbReference>
<evidence type="ECO:0000256" key="1">
    <source>
        <dbReference type="ARBA" id="ARBA00001554"/>
    </source>
</evidence>
<comment type="caution">
    <text evidence="5">The sequence shown here is derived from an EMBL/GenBank/DDBJ whole genome shotgun (WGS) entry which is preliminary data.</text>
</comment>
<dbReference type="eggNOG" id="COG2154">
    <property type="taxonomic scope" value="Bacteria"/>
</dbReference>
<keyword evidence="6" id="KW-1185">Reference proteome</keyword>
<dbReference type="OrthoDB" id="9794987at2"/>
<dbReference type="Proteomes" id="UP000004947">
    <property type="component" value="Unassembled WGS sequence"/>
</dbReference>
<dbReference type="PANTHER" id="PTHR12599:SF0">
    <property type="entry name" value="PTERIN-4-ALPHA-CARBINOLAMINE DEHYDRATASE"/>
    <property type="match status" value="1"/>
</dbReference>
<dbReference type="RefSeq" id="WP_007277324.1">
    <property type="nucleotide sequence ID" value="NZ_ABCK01000003.1"/>
</dbReference>
<keyword evidence="3 4" id="KW-0456">Lyase</keyword>
<dbReference type="HAMAP" id="MF_00434">
    <property type="entry name" value="Pterin_4_alpha"/>
    <property type="match status" value="1"/>
</dbReference>
<evidence type="ECO:0000256" key="3">
    <source>
        <dbReference type="ARBA" id="ARBA00023239"/>
    </source>
</evidence>
<reference evidence="5 6" key="1">
    <citation type="journal article" date="2010" name="J. Bacteriol.">
        <title>Genome sequence of Lentisphaera araneosa HTCC2155T, the type species of the order Lentisphaerales in the phylum Lentisphaerae.</title>
        <authorList>
            <person name="Thrash J.C."/>
            <person name="Cho J.C."/>
            <person name="Vergin K.L."/>
            <person name="Morris R.M."/>
            <person name="Giovannoni S.J."/>
        </authorList>
    </citation>
    <scope>NUCLEOTIDE SEQUENCE [LARGE SCALE GENOMIC DNA]</scope>
    <source>
        <strain evidence="5 6">HTCC2155</strain>
    </source>
</reference>
<sequence>MSQWLEKKCEACEGGVEPLSEEIINDFLSTVPGWEYKELRLSQKFDFKNHYEAISFVNAVAWISHTENHHPIMEVGFRDVTIFYWTHAIDGISDNDFICAAKVNQLLN</sequence>
<dbReference type="EC" id="4.2.1.96" evidence="4"/>
<dbReference type="STRING" id="313628.LNTAR_14437"/>
<dbReference type="InterPro" id="IPR036428">
    <property type="entry name" value="PCD_sf"/>
</dbReference>
<dbReference type="Gene3D" id="3.30.1360.20">
    <property type="entry name" value="Transcriptional coactivator/pterin dehydratase"/>
    <property type="match status" value="1"/>
</dbReference>
<dbReference type="EMBL" id="ABCK01000003">
    <property type="protein sequence ID" value="EDM29022.1"/>
    <property type="molecule type" value="Genomic_DNA"/>
</dbReference>
<evidence type="ECO:0000256" key="2">
    <source>
        <dbReference type="ARBA" id="ARBA00006472"/>
    </source>
</evidence>
<evidence type="ECO:0000313" key="5">
    <source>
        <dbReference type="EMBL" id="EDM29022.1"/>
    </source>
</evidence>
<dbReference type="PANTHER" id="PTHR12599">
    <property type="entry name" value="PTERIN-4-ALPHA-CARBINOLAMINE DEHYDRATASE"/>
    <property type="match status" value="1"/>
</dbReference>
<evidence type="ECO:0000256" key="4">
    <source>
        <dbReference type="HAMAP-Rule" id="MF_00434"/>
    </source>
</evidence>
<dbReference type="InterPro" id="IPR001533">
    <property type="entry name" value="Pterin_deHydtase"/>
</dbReference>